<organism evidence="3 4">
    <name type="scientific">Aulographum hederae CBS 113979</name>
    <dbReference type="NCBI Taxonomy" id="1176131"/>
    <lineage>
        <taxon>Eukaryota</taxon>
        <taxon>Fungi</taxon>
        <taxon>Dikarya</taxon>
        <taxon>Ascomycota</taxon>
        <taxon>Pezizomycotina</taxon>
        <taxon>Dothideomycetes</taxon>
        <taxon>Pleosporomycetidae</taxon>
        <taxon>Aulographales</taxon>
        <taxon>Aulographaceae</taxon>
    </lineage>
</organism>
<feature type="transmembrane region" description="Helical" evidence="2">
    <location>
        <begin position="215"/>
        <end position="232"/>
    </location>
</feature>
<proteinExistence type="predicted"/>
<evidence type="ECO:0008006" key="5">
    <source>
        <dbReference type="Google" id="ProtNLM"/>
    </source>
</evidence>
<feature type="compositionally biased region" description="Pro residues" evidence="1">
    <location>
        <begin position="56"/>
        <end position="68"/>
    </location>
</feature>
<feature type="compositionally biased region" description="Pro residues" evidence="1">
    <location>
        <begin position="101"/>
        <end position="117"/>
    </location>
</feature>
<evidence type="ECO:0000313" key="4">
    <source>
        <dbReference type="Proteomes" id="UP000800041"/>
    </source>
</evidence>
<keyword evidence="2" id="KW-0812">Transmembrane</keyword>
<evidence type="ECO:0000313" key="3">
    <source>
        <dbReference type="EMBL" id="KAF1992219.1"/>
    </source>
</evidence>
<dbReference type="PANTHER" id="PTHR37014:SF10">
    <property type="entry name" value="RICH PROTEIN MS8, PUTATIVE (AFU_ORTHOLOGUE AFUA_7G05650)-RELATED"/>
    <property type="match status" value="1"/>
</dbReference>
<dbReference type="AlphaFoldDB" id="A0A6G1HGR3"/>
<accession>A0A6G1HGR3</accession>
<name>A0A6G1HGR3_9PEZI</name>
<dbReference type="Proteomes" id="UP000800041">
    <property type="component" value="Unassembled WGS sequence"/>
</dbReference>
<feature type="region of interest" description="Disordered" evidence="1">
    <location>
        <begin position="1"/>
        <end position="143"/>
    </location>
</feature>
<gene>
    <name evidence="3" type="ORF">K402DRAFT_1293</name>
</gene>
<keyword evidence="2" id="KW-1133">Transmembrane helix</keyword>
<feature type="compositionally biased region" description="Gly residues" evidence="1">
    <location>
        <begin position="1"/>
        <end position="11"/>
    </location>
</feature>
<evidence type="ECO:0000256" key="2">
    <source>
        <dbReference type="SAM" id="Phobius"/>
    </source>
</evidence>
<keyword evidence="2" id="KW-0472">Membrane</keyword>
<sequence>MSNSGYYGGGHEQQPPGDYNQHQQGYPPPGGSFLHGYEQQTQYGQPQHQQYGGESPFPPQQGQYPPPSHDQYGQGQGYQSPPPPQIGYGQPPYEEQRGHSPYPPPVPYGQHPSPGPHGEPQGYPTHDQQYNGPPGGAAEGDRGLGATLLGGAAGGFAGHKMGGGTLATLGSAVVGAWGANKLEDKHEKKRRSIKSTEVTTIAVTTAAMEIHITPLLNMAVLLLLGAFMPVAMQADMVITRSTSTDLVLEGANLPPVPVVAILTRQG</sequence>
<reference evidence="3" key="1">
    <citation type="journal article" date="2020" name="Stud. Mycol.">
        <title>101 Dothideomycetes genomes: a test case for predicting lifestyles and emergence of pathogens.</title>
        <authorList>
            <person name="Haridas S."/>
            <person name="Albert R."/>
            <person name="Binder M."/>
            <person name="Bloem J."/>
            <person name="Labutti K."/>
            <person name="Salamov A."/>
            <person name="Andreopoulos B."/>
            <person name="Baker S."/>
            <person name="Barry K."/>
            <person name="Bills G."/>
            <person name="Bluhm B."/>
            <person name="Cannon C."/>
            <person name="Castanera R."/>
            <person name="Culley D."/>
            <person name="Daum C."/>
            <person name="Ezra D."/>
            <person name="Gonzalez J."/>
            <person name="Henrissat B."/>
            <person name="Kuo A."/>
            <person name="Liang C."/>
            <person name="Lipzen A."/>
            <person name="Lutzoni F."/>
            <person name="Magnuson J."/>
            <person name="Mondo S."/>
            <person name="Nolan M."/>
            <person name="Ohm R."/>
            <person name="Pangilinan J."/>
            <person name="Park H.-J."/>
            <person name="Ramirez L."/>
            <person name="Alfaro M."/>
            <person name="Sun H."/>
            <person name="Tritt A."/>
            <person name="Yoshinaga Y."/>
            <person name="Zwiers L.-H."/>
            <person name="Turgeon B."/>
            <person name="Goodwin S."/>
            <person name="Spatafora J."/>
            <person name="Crous P."/>
            <person name="Grigoriev I."/>
        </authorList>
    </citation>
    <scope>NUCLEOTIDE SEQUENCE</scope>
    <source>
        <strain evidence="3">CBS 113979</strain>
    </source>
</reference>
<keyword evidence="4" id="KW-1185">Reference proteome</keyword>
<protein>
    <recommendedName>
        <fullName evidence="5">Glycine zipper 2TM domain-containing protein</fullName>
    </recommendedName>
</protein>
<dbReference type="PANTHER" id="PTHR37014">
    <property type="entry name" value="EXPRESSION LETHALITY PROTEIN HEL10, PUTATIVE (AFU_ORTHOLOGUE AFUA_1G06580)-RELATED"/>
    <property type="match status" value="1"/>
</dbReference>
<dbReference type="EMBL" id="ML977137">
    <property type="protein sequence ID" value="KAF1992219.1"/>
    <property type="molecule type" value="Genomic_DNA"/>
</dbReference>
<evidence type="ECO:0000256" key="1">
    <source>
        <dbReference type="SAM" id="MobiDB-lite"/>
    </source>
</evidence>
<feature type="compositionally biased region" description="Low complexity" evidence="1">
    <location>
        <begin position="36"/>
        <end position="53"/>
    </location>
</feature>